<dbReference type="SUPFAM" id="SSF52540">
    <property type="entry name" value="P-loop containing nucleoside triphosphate hydrolases"/>
    <property type="match status" value="2"/>
</dbReference>
<evidence type="ECO:0000256" key="8">
    <source>
        <dbReference type="ARBA" id="ARBA00023235"/>
    </source>
</evidence>
<dbReference type="InterPro" id="IPR014013">
    <property type="entry name" value="Helic_SF1/SF2_ATP-bd_DinG/Rad3"/>
</dbReference>
<dbReference type="PANTHER" id="PTHR11472">
    <property type="entry name" value="DNA REPAIR DEAD HELICASE RAD3/XP-D SUBFAMILY MEMBER"/>
    <property type="match status" value="1"/>
</dbReference>
<keyword evidence="11" id="KW-1185">Reference proteome</keyword>
<gene>
    <name evidence="10" type="primary">dinG</name>
    <name evidence="10" type="ORF">GCM10008111_03930</name>
</gene>
<dbReference type="PANTHER" id="PTHR11472:SF59">
    <property type="entry name" value="ATP-DEPENDENT DNA HELICASE DING"/>
    <property type="match status" value="1"/>
</dbReference>
<protein>
    <submittedName>
        <fullName evidence="10">ATP-dependent DNA helicase DinG</fullName>
    </submittedName>
</protein>
<sequence>MLTDAQKQQIRTIHQQLKCQLPGYQPRPAQNKLIAEIASIIAGHYDRHDRIGLIEAGTGTGKSLAYILGTLPYALSQKKTVIIATATVALQEQLVTKDLPFFHQHSGLSFNFTLVKGRQRYACIERLQQHIQQPMLFASTAPEPEHQRLLQRLWEAWRERRWLGDRDSLPEPVSDALWFSLQADAHHCSKTQRRHLTCPFHLARAEIIDSQVLVVNHSLLLSDILTGGGVLPAPADCIYVIDEAHHLAVCGRELLSASAQVSDNAQWLEKLRKNLQTLQAILPDTSLRDILKLDDTVSDFHAALKPVERSLPGFLSQWFVSKEQTDYRFKHAALPKLWQQQAQVIWQSAQKAAGSCEKLLTELQTTVAEQKSATAKAAKQGYTLLQELAYARQRFEQQHTLWQLLHQEQKEPAWQARWISKDIPEQAVDRASPLLHLHATPLSASLPLETAFFSQAFAVILCSATLTALNSFDYAKRELGLTEHAGLQCLQVDSPFAYHEKAEILLPKTRCEPTDPAFTDELIRLLPAYLTEKEGSLVLFASYWQMQQVATALRQSGFSLLVQGEASRQALLQLHAQQVKAGNKSILMGTQSFSEGLDLPGDLLTNLIITKLPFAVPTSPLEEALSEAISARGGNAFLQLSIPATAKKLVQSCGRLLRQEHDHGRIVILDRRLVSKTYGKAMLDALPPFRRRIEY</sequence>
<dbReference type="InterPro" id="IPR010614">
    <property type="entry name" value="RAD3-like_helicase_DEAD"/>
</dbReference>
<evidence type="ECO:0000256" key="2">
    <source>
        <dbReference type="ARBA" id="ARBA00022741"/>
    </source>
</evidence>
<keyword evidence="6" id="KW-0408">Iron</keyword>
<dbReference type="InterPro" id="IPR045028">
    <property type="entry name" value="DinG/Rad3-like"/>
</dbReference>
<evidence type="ECO:0000256" key="6">
    <source>
        <dbReference type="ARBA" id="ARBA00023004"/>
    </source>
</evidence>
<dbReference type="Proteomes" id="UP000634667">
    <property type="component" value="Unassembled WGS sequence"/>
</dbReference>
<proteinExistence type="predicted"/>
<keyword evidence="7" id="KW-0411">Iron-sulfur</keyword>
<accession>A0ABQ2WH91</accession>
<evidence type="ECO:0000259" key="9">
    <source>
        <dbReference type="PROSITE" id="PS51193"/>
    </source>
</evidence>
<keyword evidence="5" id="KW-0067">ATP-binding</keyword>
<dbReference type="RefSeq" id="WP_189479923.1">
    <property type="nucleotide sequence ID" value="NZ_BMYR01000001.1"/>
</dbReference>
<feature type="domain" description="Helicase ATP-binding" evidence="9">
    <location>
        <begin position="16"/>
        <end position="291"/>
    </location>
</feature>
<dbReference type="PROSITE" id="PS51193">
    <property type="entry name" value="HELICASE_ATP_BIND_2"/>
    <property type="match status" value="1"/>
</dbReference>
<keyword evidence="2" id="KW-0547">Nucleotide-binding</keyword>
<evidence type="ECO:0000313" key="11">
    <source>
        <dbReference type="Proteomes" id="UP000634667"/>
    </source>
</evidence>
<organism evidence="10 11">
    <name type="scientific">Alishewanella tabrizica</name>
    <dbReference type="NCBI Taxonomy" id="671278"/>
    <lineage>
        <taxon>Bacteria</taxon>
        <taxon>Pseudomonadati</taxon>
        <taxon>Pseudomonadota</taxon>
        <taxon>Gammaproteobacteria</taxon>
        <taxon>Alteromonadales</taxon>
        <taxon>Alteromonadaceae</taxon>
        <taxon>Alishewanella</taxon>
    </lineage>
</organism>
<keyword evidence="4 10" id="KW-0347">Helicase</keyword>
<comment type="caution">
    <text evidence="10">The sequence shown here is derived from an EMBL/GenBank/DDBJ whole genome shotgun (WGS) entry which is preliminary data.</text>
</comment>
<dbReference type="InterPro" id="IPR027417">
    <property type="entry name" value="P-loop_NTPase"/>
</dbReference>
<reference evidence="11" key="1">
    <citation type="journal article" date="2019" name="Int. J. Syst. Evol. Microbiol.">
        <title>The Global Catalogue of Microorganisms (GCM) 10K type strain sequencing project: providing services to taxonomists for standard genome sequencing and annotation.</title>
        <authorList>
            <consortium name="The Broad Institute Genomics Platform"/>
            <consortium name="The Broad Institute Genome Sequencing Center for Infectious Disease"/>
            <person name="Wu L."/>
            <person name="Ma J."/>
        </authorList>
    </citation>
    <scope>NUCLEOTIDE SEQUENCE [LARGE SCALE GENOMIC DNA]</scope>
    <source>
        <strain evidence="11">KCTC 23723</strain>
    </source>
</reference>
<keyword evidence="3" id="KW-0378">Hydrolase</keyword>
<evidence type="ECO:0000256" key="1">
    <source>
        <dbReference type="ARBA" id="ARBA00022723"/>
    </source>
</evidence>
<dbReference type="NCBIfam" id="NF008729">
    <property type="entry name" value="PRK11747.1"/>
    <property type="match status" value="1"/>
</dbReference>
<evidence type="ECO:0000256" key="4">
    <source>
        <dbReference type="ARBA" id="ARBA00022806"/>
    </source>
</evidence>
<keyword evidence="8" id="KW-0413">Isomerase</keyword>
<dbReference type="GO" id="GO:0004386">
    <property type="term" value="F:helicase activity"/>
    <property type="evidence" value="ECO:0007669"/>
    <property type="project" value="UniProtKB-KW"/>
</dbReference>
<name>A0ABQ2WH91_9ALTE</name>
<dbReference type="SMART" id="SM00491">
    <property type="entry name" value="HELICc2"/>
    <property type="match status" value="1"/>
</dbReference>
<dbReference type="Gene3D" id="3.40.50.300">
    <property type="entry name" value="P-loop containing nucleotide triphosphate hydrolases"/>
    <property type="match status" value="2"/>
</dbReference>
<evidence type="ECO:0000256" key="3">
    <source>
        <dbReference type="ARBA" id="ARBA00022801"/>
    </source>
</evidence>
<evidence type="ECO:0000313" key="10">
    <source>
        <dbReference type="EMBL" id="GGW51191.1"/>
    </source>
</evidence>
<dbReference type="InterPro" id="IPR006555">
    <property type="entry name" value="ATP-dep_Helicase_C"/>
</dbReference>
<dbReference type="Pfam" id="PF06733">
    <property type="entry name" value="DEAD_2"/>
    <property type="match status" value="1"/>
</dbReference>
<dbReference type="EMBL" id="BMYR01000001">
    <property type="protein sequence ID" value="GGW51191.1"/>
    <property type="molecule type" value="Genomic_DNA"/>
</dbReference>
<evidence type="ECO:0000256" key="7">
    <source>
        <dbReference type="ARBA" id="ARBA00023014"/>
    </source>
</evidence>
<evidence type="ECO:0000256" key="5">
    <source>
        <dbReference type="ARBA" id="ARBA00022840"/>
    </source>
</evidence>
<dbReference type="Pfam" id="PF13307">
    <property type="entry name" value="Helicase_C_2"/>
    <property type="match status" value="1"/>
</dbReference>
<keyword evidence="1" id="KW-0479">Metal-binding</keyword>